<dbReference type="PANTHER" id="PTHR43054:SF1">
    <property type="entry name" value="SCYLLO-INOSITOL 2-DEHYDROGENASE (NADP(+)) IOLU"/>
    <property type="match status" value="1"/>
</dbReference>
<reference evidence="3" key="1">
    <citation type="submission" date="2020-10" db="EMBL/GenBank/DDBJ databases">
        <authorList>
            <person name="Gilroy R."/>
        </authorList>
    </citation>
    <scope>NUCLEOTIDE SEQUENCE</scope>
    <source>
        <strain evidence="3">1383</strain>
    </source>
</reference>
<dbReference type="AlphaFoldDB" id="A0A9D1HB38"/>
<dbReference type="InterPro" id="IPR055170">
    <property type="entry name" value="GFO_IDH_MocA-like_dom"/>
</dbReference>
<feature type="non-terminal residue" evidence="3">
    <location>
        <position position="296"/>
    </location>
</feature>
<evidence type="ECO:0000313" key="3">
    <source>
        <dbReference type="EMBL" id="HIT98334.1"/>
    </source>
</evidence>
<dbReference type="Pfam" id="PF01408">
    <property type="entry name" value="GFO_IDH_MocA"/>
    <property type="match status" value="1"/>
</dbReference>
<accession>A0A9D1HB38</accession>
<feature type="domain" description="GFO/IDH/MocA-like oxidoreductase" evidence="2">
    <location>
        <begin position="173"/>
        <end position="256"/>
    </location>
</feature>
<reference evidence="3" key="2">
    <citation type="journal article" date="2021" name="PeerJ">
        <title>Extensive microbial diversity within the chicken gut microbiome revealed by metagenomics and culture.</title>
        <authorList>
            <person name="Gilroy R."/>
            <person name="Ravi A."/>
            <person name="Getino M."/>
            <person name="Pursley I."/>
            <person name="Horton D.L."/>
            <person name="Alikhan N.F."/>
            <person name="Baker D."/>
            <person name="Gharbi K."/>
            <person name="Hall N."/>
            <person name="Watson M."/>
            <person name="Adriaenssens E.M."/>
            <person name="Foster-Nyarko E."/>
            <person name="Jarju S."/>
            <person name="Secka A."/>
            <person name="Antonio M."/>
            <person name="Oren A."/>
            <person name="Chaudhuri R.R."/>
            <person name="La Ragione R."/>
            <person name="Hildebrand F."/>
            <person name="Pallen M.J."/>
        </authorList>
    </citation>
    <scope>NUCLEOTIDE SEQUENCE</scope>
    <source>
        <strain evidence="3">1383</strain>
    </source>
</reference>
<dbReference type="GO" id="GO:0000166">
    <property type="term" value="F:nucleotide binding"/>
    <property type="evidence" value="ECO:0007669"/>
    <property type="project" value="InterPro"/>
</dbReference>
<evidence type="ECO:0000313" key="4">
    <source>
        <dbReference type="Proteomes" id="UP000824161"/>
    </source>
</evidence>
<dbReference type="InterPro" id="IPR036291">
    <property type="entry name" value="NAD(P)-bd_dom_sf"/>
</dbReference>
<dbReference type="SUPFAM" id="SSF55347">
    <property type="entry name" value="Glyceraldehyde-3-phosphate dehydrogenase-like, C-terminal domain"/>
    <property type="match status" value="1"/>
</dbReference>
<dbReference type="Proteomes" id="UP000824161">
    <property type="component" value="Unassembled WGS sequence"/>
</dbReference>
<protein>
    <submittedName>
        <fullName evidence="3">Gfo/Idh/MocA family oxidoreductase</fullName>
    </submittedName>
</protein>
<sequence>MTPATHENHPVRFLTIGTGPIVETMLRGAHLDPRFVHSAIYSRRQDTASAFAARHDAEHTFTDLEQAARSDTFDAAYIASPNSLHFAQAMLLLSHGKHVLCEKPLASNARQASLLCRTAREKGLVLMEALKTTLTPTFAAVREALPRIAPIRRYFAAFCQRSSRYDRFLAGEDFNVFSPEFSGGSLLDIGIYGLYPMVVLFGPPEEVVSRSLLLRTGVDGQGSLLCRYPQMEGVVVHSKIADSSLPSEIQGEGGSILIERINSFARAQIVLRDGSREDLSVEHAPFDMVYEVSAFI</sequence>
<organism evidence="3 4">
    <name type="scientific">Candidatus Merdimorpha stercoravium</name>
    <dbReference type="NCBI Taxonomy" id="2840863"/>
    <lineage>
        <taxon>Bacteria</taxon>
        <taxon>Pseudomonadati</taxon>
        <taxon>Bacteroidota</taxon>
        <taxon>Flavobacteriia</taxon>
        <taxon>Flavobacteriales</taxon>
        <taxon>Candidatus Merdimorpha</taxon>
    </lineage>
</organism>
<dbReference type="SUPFAM" id="SSF51735">
    <property type="entry name" value="NAD(P)-binding Rossmann-fold domains"/>
    <property type="match status" value="1"/>
</dbReference>
<dbReference type="Pfam" id="PF22725">
    <property type="entry name" value="GFO_IDH_MocA_C3"/>
    <property type="match status" value="1"/>
</dbReference>
<dbReference type="PANTHER" id="PTHR43054">
    <property type="match status" value="1"/>
</dbReference>
<dbReference type="InterPro" id="IPR000683">
    <property type="entry name" value="Gfo/Idh/MocA-like_OxRdtase_N"/>
</dbReference>
<name>A0A9D1HB38_9FLAO</name>
<comment type="caution">
    <text evidence="3">The sequence shown here is derived from an EMBL/GenBank/DDBJ whole genome shotgun (WGS) entry which is preliminary data.</text>
</comment>
<dbReference type="EMBL" id="DVLY01000143">
    <property type="protein sequence ID" value="HIT98334.1"/>
    <property type="molecule type" value="Genomic_DNA"/>
</dbReference>
<evidence type="ECO:0000259" key="2">
    <source>
        <dbReference type="Pfam" id="PF22725"/>
    </source>
</evidence>
<feature type="domain" description="Gfo/Idh/MocA-like oxidoreductase N-terminal" evidence="1">
    <location>
        <begin position="12"/>
        <end position="128"/>
    </location>
</feature>
<dbReference type="Gene3D" id="3.30.360.10">
    <property type="entry name" value="Dihydrodipicolinate Reductase, domain 2"/>
    <property type="match status" value="1"/>
</dbReference>
<evidence type="ECO:0000259" key="1">
    <source>
        <dbReference type="Pfam" id="PF01408"/>
    </source>
</evidence>
<proteinExistence type="predicted"/>
<dbReference type="Gene3D" id="3.40.50.720">
    <property type="entry name" value="NAD(P)-binding Rossmann-like Domain"/>
    <property type="match status" value="1"/>
</dbReference>
<gene>
    <name evidence="3" type="ORF">IAC44_05785</name>
</gene>